<comment type="caution">
    <text evidence="2">The sequence shown here is derived from an EMBL/GenBank/DDBJ whole genome shotgun (WGS) entry which is preliminary data.</text>
</comment>
<dbReference type="EMBL" id="BKCJ010120146">
    <property type="protein sequence ID" value="GEX63279.1"/>
    <property type="molecule type" value="Genomic_DNA"/>
</dbReference>
<feature type="compositionally biased region" description="Low complexity" evidence="1">
    <location>
        <begin position="253"/>
        <end position="266"/>
    </location>
</feature>
<proteinExistence type="predicted"/>
<reference evidence="2" key="1">
    <citation type="journal article" date="2019" name="Sci. Rep.">
        <title>Draft genome of Tanacetum cinerariifolium, the natural source of mosquito coil.</title>
        <authorList>
            <person name="Yamashiro T."/>
            <person name="Shiraishi A."/>
            <person name="Satake H."/>
            <person name="Nakayama K."/>
        </authorList>
    </citation>
    <scope>NUCLEOTIDE SEQUENCE</scope>
</reference>
<protein>
    <submittedName>
        <fullName evidence="2">Uncharacterized mitochondrial protein AtMg00810-like</fullName>
    </submittedName>
</protein>
<accession>A0A699H948</accession>
<dbReference type="AlphaFoldDB" id="A0A699H948"/>
<sequence>MLKKFRLEDSKPTKTPMLTKIKLIKDDEADSVDCTKYRGEIIPQRIQMDYKCTKVYLPRIHRSRKMDEDLRESYRTLEKRLFNEGRFVTPSFIKANNMLPSFLDVGLDPFFTLKEPICPRFVVEFYPSLEFKRDEEECPYIEFKLGRLTFELNTSELSQIFQTLKGLEIFYTSKWSLNSLDDHPNSRFFSPKHDLVRKNITIPRTTQTQLQRDPNKLYTDDLCHELKGWELFLKENFFCTIGNRDHKTPSPPLGKKSLSPPLAPSKSIFRKSTHYTSSSSPKFPPLASSANDPYVSTIDNWPSGPSKPSPPTRVTRPPPGFPHPPPGFEQLTTTQPLFVNINNNAPHLHNNALPHENIQHPPPNLRNQDFHNPSNILDFVHPNDMPQLQNMFCQCCSTTRHAIQILLNRVNYMFSYIRHHFGSSSNPPYFPH</sequence>
<feature type="region of interest" description="Disordered" evidence="1">
    <location>
        <begin position="294"/>
        <end position="325"/>
    </location>
</feature>
<organism evidence="2">
    <name type="scientific">Tanacetum cinerariifolium</name>
    <name type="common">Dalmatian daisy</name>
    <name type="synonym">Chrysanthemum cinerariifolium</name>
    <dbReference type="NCBI Taxonomy" id="118510"/>
    <lineage>
        <taxon>Eukaryota</taxon>
        <taxon>Viridiplantae</taxon>
        <taxon>Streptophyta</taxon>
        <taxon>Embryophyta</taxon>
        <taxon>Tracheophyta</taxon>
        <taxon>Spermatophyta</taxon>
        <taxon>Magnoliopsida</taxon>
        <taxon>eudicotyledons</taxon>
        <taxon>Gunneridae</taxon>
        <taxon>Pentapetalae</taxon>
        <taxon>asterids</taxon>
        <taxon>campanulids</taxon>
        <taxon>Asterales</taxon>
        <taxon>Asteraceae</taxon>
        <taxon>Asteroideae</taxon>
        <taxon>Anthemideae</taxon>
        <taxon>Anthemidinae</taxon>
        <taxon>Tanacetum</taxon>
    </lineage>
</organism>
<name>A0A699H948_TANCI</name>
<feature type="compositionally biased region" description="Pro residues" evidence="1">
    <location>
        <begin position="305"/>
        <end position="325"/>
    </location>
</feature>
<feature type="region of interest" description="Disordered" evidence="1">
    <location>
        <begin position="245"/>
        <end position="266"/>
    </location>
</feature>
<evidence type="ECO:0000313" key="2">
    <source>
        <dbReference type="EMBL" id="GEX63279.1"/>
    </source>
</evidence>
<gene>
    <name evidence="2" type="ORF">Tci_335254</name>
</gene>
<evidence type="ECO:0000256" key="1">
    <source>
        <dbReference type="SAM" id="MobiDB-lite"/>
    </source>
</evidence>